<organism evidence="4 5">
    <name type="scientific">Bacillus smithii 7_3_47FAA</name>
    <dbReference type="NCBI Taxonomy" id="665952"/>
    <lineage>
        <taxon>Bacteria</taxon>
        <taxon>Bacillati</taxon>
        <taxon>Bacillota</taxon>
        <taxon>Bacilli</taxon>
        <taxon>Bacillales</taxon>
        <taxon>Bacillaceae</taxon>
        <taxon>Bacillus</taxon>
    </lineage>
</organism>
<gene>
    <name evidence="4" type="ORF">HMPREF1015_03194</name>
</gene>
<dbReference type="GO" id="GO:0005615">
    <property type="term" value="C:extracellular space"/>
    <property type="evidence" value="ECO:0007669"/>
    <property type="project" value="TreeGrafter"/>
</dbReference>
<dbReference type="InterPro" id="IPR051588">
    <property type="entry name" value="Cobalamin_Transport"/>
</dbReference>
<dbReference type="RefSeq" id="WP_003355022.1">
    <property type="nucleotide sequence ID" value="NZ_JH414762.1"/>
</dbReference>
<keyword evidence="2" id="KW-0812">Transmembrane</keyword>
<dbReference type="Gene3D" id="2.170.130.30">
    <property type="match status" value="2"/>
</dbReference>
<dbReference type="InterPro" id="IPR027954">
    <property type="entry name" value="Transcobalamin-like_C"/>
</dbReference>
<accession>G9QNV9</accession>
<feature type="region of interest" description="Disordered" evidence="1">
    <location>
        <begin position="255"/>
        <end position="302"/>
    </location>
</feature>
<feature type="compositionally biased region" description="Gly residues" evidence="1">
    <location>
        <begin position="278"/>
        <end position="288"/>
    </location>
</feature>
<dbReference type="HOGENOM" id="CLU_434679_0_0_9"/>
<evidence type="ECO:0000259" key="3">
    <source>
        <dbReference type="Pfam" id="PF14478"/>
    </source>
</evidence>
<feature type="compositionally biased region" description="Low complexity" evidence="1">
    <location>
        <begin position="257"/>
        <end position="277"/>
    </location>
</feature>
<feature type="compositionally biased region" description="Polar residues" evidence="1">
    <location>
        <begin position="602"/>
        <end position="625"/>
    </location>
</feature>
<dbReference type="SUPFAM" id="SSF48239">
    <property type="entry name" value="Terpenoid cyclases/Protein prenyltransferases"/>
    <property type="match status" value="1"/>
</dbReference>
<dbReference type="GO" id="GO:0015889">
    <property type="term" value="P:cobalamin transport"/>
    <property type="evidence" value="ECO:0007669"/>
    <property type="project" value="TreeGrafter"/>
</dbReference>
<dbReference type="Pfam" id="PF14478">
    <property type="entry name" value="DUF4430"/>
    <property type="match status" value="2"/>
</dbReference>
<dbReference type="PATRIC" id="fig|665952.3.peg.2831"/>
<dbReference type="PANTHER" id="PTHR10559:SF18">
    <property type="entry name" value="TRANSCOBALAMIN II"/>
    <property type="match status" value="1"/>
</dbReference>
<feature type="domain" description="Transcobalamin-like C-terminal" evidence="3">
    <location>
        <begin position="68"/>
        <end position="143"/>
    </location>
</feature>
<protein>
    <submittedName>
        <fullName evidence="4">LPXTG-domain-containing protein cell wall anchor domain</fullName>
    </submittedName>
</protein>
<keyword evidence="2" id="KW-0472">Membrane</keyword>
<comment type="caution">
    <text evidence="4">The sequence shown here is derived from an EMBL/GenBank/DDBJ whole genome shotgun (WGS) entry which is preliminary data.</text>
</comment>
<evidence type="ECO:0000313" key="5">
    <source>
        <dbReference type="Proteomes" id="UP000011747"/>
    </source>
</evidence>
<feature type="transmembrane region" description="Helical" evidence="2">
    <location>
        <begin position="655"/>
        <end position="675"/>
    </location>
</feature>
<dbReference type="Proteomes" id="UP000011747">
    <property type="component" value="Unassembled WGS sequence"/>
</dbReference>
<dbReference type="CDD" id="cd00688">
    <property type="entry name" value="ISOPREN_C2_like"/>
    <property type="match status" value="1"/>
</dbReference>
<dbReference type="PANTHER" id="PTHR10559">
    <property type="entry name" value="TRANSCOBALAMIN-1/GASTRIC INTRINSIC FACTOR"/>
    <property type="match status" value="1"/>
</dbReference>
<feature type="region of interest" description="Disordered" evidence="1">
    <location>
        <begin position="588"/>
        <end position="647"/>
    </location>
</feature>
<reference evidence="4 5" key="1">
    <citation type="submission" date="2011-09" db="EMBL/GenBank/DDBJ databases">
        <title>The Genome Sequence of Bacillus smithii 7_3_47FAA.</title>
        <authorList>
            <consortium name="The Broad Institute Genome Sequencing Platform"/>
            <person name="Earl A."/>
            <person name="Ward D."/>
            <person name="Feldgarden M."/>
            <person name="Gevers D."/>
            <person name="Daigneault M."/>
            <person name="Strauss J."/>
            <person name="Allen-Vercoe E."/>
            <person name="Young S.K."/>
            <person name="Zeng Q."/>
            <person name="Gargeya S."/>
            <person name="Fitzgerald M."/>
            <person name="Haas B."/>
            <person name="Abouelleil A."/>
            <person name="Alvarado L."/>
            <person name="Arachchi H.M."/>
            <person name="Berlin A."/>
            <person name="Brown A."/>
            <person name="Chapman S.B."/>
            <person name="Chen Z."/>
            <person name="Dunbar C."/>
            <person name="Freedman E."/>
            <person name="Gearin G."/>
            <person name="Goldberg J."/>
            <person name="Griggs A."/>
            <person name="Gujja S."/>
            <person name="Heiman D."/>
            <person name="Howarth C."/>
            <person name="Larson L."/>
            <person name="Lui A."/>
            <person name="MacDonald P.J.P."/>
            <person name="Montmayeur A."/>
            <person name="Murphy C."/>
            <person name="Neiman D."/>
            <person name="Pearson M."/>
            <person name="Priest M."/>
            <person name="Roberts A."/>
            <person name="Saif S."/>
            <person name="Shea T."/>
            <person name="Shenoy N."/>
            <person name="Sisk P."/>
            <person name="Stolte C."/>
            <person name="Sykes S."/>
            <person name="Wortman J."/>
            <person name="Nusbaum C."/>
            <person name="Birren B."/>
        </authorList>
    </citation>
    <scope>NUCLEOTIDE SEQUENCE [LARGE SCALE GENOMIC DNA]</scope>
    <source>
        <strain evidence="4 5">7_3_47FAA</strain>
    </source>
</reference>
<keyword evidence="5" id="KW-1185">Reference proteome</keyword>
<name>G9QNV9_9BACI</name>
<dbReference type="NCBIfam" id="TIGR01167">
    <property type="entry name" value="LPXTG_anchor"/>
    <property type="match status" value="1"/>
</dbReference>
<feature type="compositionally biased region" description="Basic and acidic residues" evidence="1">
    <location>
        <begin position="626"/>
        <end position="635"/>
    </location>
</feature>
<evidence type="ECO:0000256" key="1">
    <source>
        <dbReference type="SAM" id="MobiDB-lite"/>
    </source>
</evidence>
<feature type="domain" description="Transcobalamin-like C-terminal" evidence="3">
    <location>
        <begin position="178"/>
        <end position="254"/>
    </location>
</feature>
<evidence type="ECO:0000256" key="2">
    <source>
        <dbReference type="SAM" id="Phobius"/>
    </source>
</evidence>
<dbReference type="Gene3D" id="1.50.10.20">
    <property type="match status" value="1"/>
</dbReference>
<dbReference type="InterPro" id="IPR008930">
    <property type="entry name" value="Terpenoid_cyclase/PrenylTrfase"/>
</dbReference>
<dbReference type="EMBL" id="ACWF01000144">
    <property type="protein sequence ID" value="EHL74869.1"/>
    <property type="molecule type" value="Genomic_DNA"/>
</dbReference>
<sequence>MFSIKKIAVTALMSIFIIGQLAFGFTAFASEPSNSSITAEQQQSEVGVTIIGDNGPILQTTAVDVPSGSTILDVLQKAALENHLSVETKGSGENVYVDGINGLHGGDRGPASGWMVYVNGLSVPVSAAVYQVTNHDHIQWEYTTDYTKNQKVDARLTIIGKDGKPIVSNVKRTTEGHATAYDLLKSIADDQKIPLDVAYSKDFGFYVQNIGTEPLESHDTWGQYWAFYVNGQMASVGASSYVLQPDDNITFKVETWGTNENNGNNGNNENNGNSGNTGNEGSGNGQNGSNGSNTSPVNEPNKVSENEINDILKTTVNHILQSGVDSPWEAVAVHQAGMKVPASYLNDIKQQVIETKGEYRNITDYERDVIGITAAGGDPRDIAGYNLVEKIYNSDYCEKNESCPMTRQGTNGILYALIALDSGNYPVPSNANWTREKLKKRILELQEADGKWTLYNGQGSPVDMTGIAIAALAPYKDEPEVAAAIKRGVDWLSAEQKENGGFADPQLGETSEAASAAIIGLTAAGVDPQGAAFTKKDGNLLSYLIRFYNGAGQFRHTATGDADEVATEQGAEAMVAYQLFADGKGSVYRMAQNPNPAKEGTDNTQMSNNPNTESKNENSGLVTNNSKEKNDHDQSGSKTSHASLGGKLPNTTTNIYNLLLAGIILIIAGVLLYVYNRKYRERGHD</sequence>
<dbReference type="GO" id="GO:0031419">
    <property type="term" value="F:cobalamin binding"/>
    <property type="evidence" value="ECO:0007669"/>
    <property type="project" value="TreeGrafter"/>
</dbReference>
<evidence type="ECO:0000313" key="4">
    <source>
        <dbReference type="EMBL" id="EHL74869.1"/>
    </source>
</evidence>
<keyword evidence="2" id="KW-1133">Transmembrane helix</keyword>
<proteinExistence type="predicted"/>
<dbReference type="AlphaFoldDB" id="G9QNV9"/>